<evidence type="ECO:0000313" key="4">
    <source>
        <dbReference type="Proteomes" id="UP000287166"/>
    </source>
</evidence>
<dbReference type="Proteomes" id="UP000287166">
    <property type="component" value="Unassembled WGS sequence"/>
</dbReference>
<proteinExistence type="predicted"/>
<feature type="compositionally biased region" description="Polar residues" evidence="2">
    <location>
        <begin position="107"/>
        <end position="126"/>
    </location>
</feature>
<keyword evidence="1" id="KW-0175">Coiled coil</keyword>
<dbReference type="EMBL" id="BFAD01000007">
    <property type="protein sequence ID" value="GBE85163.1"/>
    <property type="molecule type" value="Genomic_DNA"/>
</dbReference>
<protein>
    <submittedName>
        <fullName evidence="3">Uncharacterized protein</fullName>
    </submittedName>
</protein>
<gene>
    <name evidence="3" type="ORF">SCP_0703490</name>
</gene>
<feature type="region of interest" description="Disordered" evidence="2">
    <location>
        <begin position="104"/>
        <end position="126"/>
    </location>
</feature>
<evidence type="ECO:0000313" key="3">
    <source>
        <dbReference type="EMBL" id="GBE85163.1"/>
    </source>
</evidence>
<keyword evidence="4" id="KW-1185">Reference proteome</keyword>
<feature type="coiled-coil region" evidence="1">
    <location>
        <begin position="127"/>
        <end position="154"/>
    </location>
</feature>
<organism evidence="3 4">
    <name type="scientific">Sparassis crispa</name>
    <dbReference type="NCBI Taxonomy" id="139825"/>
    <lineage>
        <taxon>Eukaryota</taxon>
        <taxon>Fungi</taxon>
        <taxon>Dikarya</taxon>
        <taxon>Basidiomycota</taxon>
        <taxon>Agaricomycotina</taxon>
        <taxon>Agaricomycetes</taxon>
        <taxon>Polyporales</taxon>
        <taxon>Sparassidaceae</taxon>
        <taxon>Sparassis</taxon>
    </lineage>
</organism>
<comment type="caution">
    <text evidence="3">The sequence shown here is derived from an EMBL/GenBank/DDBJ whole genome shotgun (WGS) entry which is preliminary data.</text>
</comment>
<reference evidence="3 4" key="1">
    <citation type="journal article" date="2018" name="Sci. Rep.">
        <title>Genome sequence of the cauliflower mushroom Sparassis crispa (Hanabiratake) and its association with beneficial usage.</title>
        <authorList>
            <person name="Kiyama R."/>
            <person name="Furutani Y."/>
            <person name="Kawaguchi K."/>
            <person name="Nakanishi T."/>
        </authorList>
    </citation>
    <scope>NUCLEOTIDE SEQUENCE [LARGE SCALE GENOMIC DNA]</scope>
</reference>
<dbReference type="GeneID" id="38782080"/>
<dbReference type="RefSeq" id="XP_027616076.1">
    <property type="nucleotide sequence ID" value="XM_027760275.1"/>
</dbReference>
<dbReference type="AlphaFoldDB" id="A0A401GSJ3"/>
<sequence>MLHNDHSQIPVLRQGLDVSAFYNTWRVFMEWSEITRIDHLSVPCIRGTIWHDASNPRYVAFIYPACCCQADNANPSSSVPDFAVHATPSEFRKVGRKYVSMSPVQCPKSSTETDVASTSHPPSSDMRTSLLEEIEDLKREQQKLMQLILILEKEVKTMELRVEQSGRRAVHVREFAEATADLAALVRAERGSLSTPPPPPYGAYVDQNPIDDTCIHYSQVPELLAGGVGFAVRVVYLAQY</sequence>
<evidence type="ECO:0000256" key="2">
    <source>
        <dbReference type="SAM" id="MobiDB-lite"/>
    </source>
</evidence>
<name>A0A401GSJ3_9APHY</name>
<dbReference type="InParanoid" id="A0A401GSJ3"/>
<evidence type="ECO:0000256" key="1">
    <source>
        <dbReference type="SAM" id="Coils"/>
    </source>
</evidence>
<accession>A0A401GSJ3</accession>